<dbReference type="Pfam" id="PF04956">
    <property type="entry name" value="TrbC"/>
    <property type="match status" value="1"/>
</dbReference>
<evidence type="ECO:0000256" key="1">
    <source>
        <dbReference type="SAM" id="Phobius"/>
    </source>
</evidence>
<dbReference type="Proteomes" id="UP001187425">
    <property type="component" value="Unassembled WGS sequence"/>
</dbReference>
<evidence type="ECO:0000313" key="2">
    <source>
        <dbReference type="EMBL" id="MDV7248910.1"/>
    </source>
</evidence>
<dbReference type="AlphaFoldDB" id="A0AAW8ZSR5"/>
<dbReference type="InterPro" id="IPR007039">
    <property type="entry name" value="TrbC/VirB2"/>
</dbReference>
<dbReference type="RefSeq" id="WP_317685574.1">
    <property type="nucleotide sequence ID" value="NZ_JAWMQI010000035.1"/>
</dbReference>
<feature type="transmembrane region" description="Helical" evidence="1">
    <location>
        <begin position="86"/>
        <end position="111"/>
    </location>
</feature>
<sequence>MNTSSADVVGQVAALENRALVLKRRGKRFGLFAGLALLLAGVLGVAADKVSPDAYAKVDVPESVLSLLPSAATQAELPFSSATADITGFLASPIVFLFAIGGIVFVGLAYVFGGSESFVVRKILMLGVVLGSLIAASSVTSYFSADGSASPTARTLFLEAVEKGDFPRVRVKLVAAPGGDGSPGATYVLAQVALSRSHSKLTPLPPYEREVVSRAADAMALSPVQLGFTPEGRAAYTIEKAAYGAPRSRTAKAYYDDAWRKMSWLRAIAGGSSVIGALLAGLAAGLLALALALVSRVRRIRTLLAVEPGAKA</sequence>
<keyword evidence="1" id="KW-0472">Membrane</keyword>
<reference evidence="2 3" key="1">
    <citation type="submission" date="2023-10" db="EMBL/GenBank/DDBJ databases">
        <title>A new tool for lettuce pathogen research.</title>
        <authorList>
            <person name="Horton K.N."/>
            <person name="Cseke L.J."/>
            <person name="Badiwe M."/>
            <person name="Tesfaye D."/>
            <person name="Klein A."/>
            <person name="Su J."/>
            <person name="Potnis N."/>
            <person name="Gassmann W."/>
        </authorList>
    </citation>
    <scope>NUCLEOTIDE SEQUENCE [LARGE SCALE GENOMIC DNA]</scope>
    <source>
        <strain evidence="2 3">JSKH1901</strain>
    </source>
</reference>
<keyword evidence="1" id="KW-0812">Transmembrane</keyword>
<dbReference type="EMBL" id="JAWMQI010000035">
    <property type="protein sequence ID" value="MDV7248910.1"/>
    <property type="molecule type" value="Genomic_DNA"/>
</dbReference>
<proteinExistence type="predicted"/>
<evidence type="ECO:0000313" key="3">
    <source>
        <dbReference type="Proteomes" id="UP001187425"/>
    </source>
</evidence>
<protein>
    <submittedName>
        <fullName evidence="2">TrbC/VirB2 family protein</fullName>
    </submittedName>
</protein>
<feature type="transmembrane region" description="Helical" evidence="1">
    <location>
        <begin position="29"/>
        <end position="47"/>
    </location>
</feature>
<feature type="transmembrane region" description="Helical" evidence="1">
    <location>
        <begin position="267"/>
        <end position="294"/>
    </location>
</feature>
<accession>A0AAW8ZSR5</accession>
<keyword evidence="1" id="KW-1133">Transmembrane helix</keyword>
<name>A0AAW8ZSR5_9XANT</name>
<organism evidence="2 3">
    <name type="scientific">Xanthomonas hortorum pv. vitians</name>
    <dbReference type="NCBI Taxonomy" id="83224"/>
    <lineage>
        <taxon>Bacteria</taxon>
        <taxon>Pseudomonadati</taxon>
        <taxon>Pseudomonadota</taxon>
        <taxon>Gammaproteobacteria</taxon>
        <taxon>Lysobacterales</taxon>
        <taxon>Lysobacteraceae</taxon>
        <taxon>Xanthomonas</taxon>
    </lineage>
</organism>
<gene>
    <name evidence="2" type="ORF">R4K57_10910</name>
</gene>
<feature type="transmembrane region" description="Helical" evidence="1">
    <location>
        <begin position="123"/>
        <end position="145"/>
    </location>
</feature>
<comment type="caution">
    <text evidence="2">The sequence shown here is derived from an EMBL/GenBank/DDBJ whole genome shotgun (WGS) entry which is preliminary data.</text>
</comment>